<dbReference type="InterPro" id="IPR035940">
    <property type="entry name" value="CAP_sf"/>
</dbReference>
<dbReference type="InterPro" id="IPR014044">
    <property type="entry name" value="CAP_dom"/>
</dbReference>
<sequence length="185" mass="20930">MFNGLVFALCIASTSAAVWNCTEKMPDEMRKQIIDYQNNFRQKLLKGEVDGGKGKLAPAKFMENLDWSCDFEKEAASRCNNGVINTNLLYQIGAASDIIVGPGCYPKPLHFKDFKKAMDNWWRQASGYSDNRYTDRTKEAFAQMMNANATKVGCSFEKKGRLTSILCLYNSRVPLGQEYYQVAEN</sequence>
<feature type="domain" description="SCP" evidence="2">
    <location>
        <begin position="28"/>
        <end position="173"/>
    </location>
</feature>
<dbReference type="Gene3D" id="3.40.33.10">
    <property type="entry name" value="CAP"/>
    <property type="match status" value="1"/>
</dbReference>
<keyword evidence="1" id="KW-0732">Signal</keyword>
<proteinExistence type="predicted"/>
<reference evidence="3 4" key="1">
    <citation type="submission" date="2014-10" db="EMBL/GenBank/DDBJ databases">
        <title>Draft genome of the hookworm Ancylostoma caninum.</title>
        <authorList>
            <person name="Mitreva M."/>
        </authorList>
    </citation>
    <scope>NUCLEOTIDE SEQUENCE [LARGE SCALE GENOMIC DNA]</scope>
    <source>
        <strain evidence="3 4">Baltimore</strain>
    </source>
</reference>
<evidence type="ECO:0000313" key="4">
    <source>
        <dbReference type="Proteomes" id="UP000252519"/>
    </source>
</evidence>
<dbReference type="Pfam" id="PF00188">
    <property type="entry name" value="CAP"/>
    <property type="match status" value="1"/>
</dbReference>
<dbReference type="STRING" id="29170.A0A368FN73"/>
<dbReference type="EMBL" id="JOJR01001253">
    <property type="protein sequence ID" value="RCN31627.1"/>
    <property type="molecule type" value="Genomic_DNA"/>
</dbReference>
<dbReference type="OrthoDB" id="5881710at2759"/>
<protein>
    <submittedName>
        <fullName evidence="3">SCP-like protein</fullName>
    </submittedName>
</protein>
<dbReference type="Proteomes" id="UP000252519">
    <property type="component" value="Unassembled WGS sequence"/>
</dbReference>
<comment type="caution">
    <text evidence="3">The sequence shown here is derived from an EMBL/GenBank/DDBJ whole genome shotgun (WGS) entry which is preliminary data.</text>
</comment>
<evidence type="ECO:0000313" key="3">
    <source>
        <dbReference type="EMBL" id="RCN31627.1"/>
    </source>
</evidence>
<dbReference type="CDD" id="cd05380">
    <property type="entry name" value="CAP_euk"/>
    <property type="match status" value="1"/>
</dbReference>
<gene>
    <name evidence="3" type="ORF">ANCCAN_22587</name>
</gene>
<evidence type="ECO:0000259" key="2">
    <source>
        <dbReference type="SMART" id="SM00198"/>
    </source>
</evidence>
<dbReference type="SMART" id="SM00198">
    <property type="entry name" value="SCP"/>
    <property type="match status" value="1"/>
</dbReference>
<name>A0A368FN73_ANCCA</name>
<keyword evidence="4" id="KW-1185">Reference proteome</keyword>
<feature type="chain" id="PRO_5016885441" evidence="1">
    <location>
        <begin position="17"/>
        <end position="185"/>
    </location>
</feature>
<organism evidence="3 4">
    <name type="scientific">Ancylostoma caninum</name>
    <name type="common">Dog hookworm</name>
    <dbReference type="NCBI Taxonomy" id="29170"/>
    <lineage>
        <taxon>Eukaryota</taxon>
        <taxon>Metazoa</taxon>
        <taxon>Ecdysozoa</taxon>
        <taxon>Nematoda</taxon>
        <taxon>Chromadorea</taxon>
        <taxon>Rhabditida</taxon>
        <taxon>Rhabditina</taxon>
        <taxon>Rhabditomorpha</taxon>
        <taxon>Strongyloidea</taxon>
        <taxon>Ancylostomatidae</taxon>
        <taxon>Ancylostomatinae</taxon>
        <taxon>Ancylostoma</taxon>
    </lineage>
</organism>
<dbReference type="SUPFAM" id="SSF55797">
    <property type="entry name" value="PR-1-like"/>
    <property type="match status" value="1"/>
</dbReference>
<evidence type="ECO:0000256" key="1">
    <source>
        <dbReference type="SAM" id="SignalP"/>
    </source>
</evidence>
<accession>A0A368FN73</accession>
<feature type="signal peptide" evidence="1">
    <location>
        <begin position="1"/>
        <end position="16"/>
    </location>
</feature>
<dbReference type="AlphaFoldDB" id="A0A368FN73"/>